<comment type="similarity">
    <text evidence="2">Belongs to the protein arginine deiminase family.</text>
</comment>
<evidence type="ECO:0000313" key="10">
    <source>
        <dbReference type="Proteomes" id="UP000001554"/>
    </source>
</evidence>
<dbReference type="InterPro" id="IPR013530">
    <property type="entry name" value="PAD_C"/>
</dbReference>
<dbReference type="FunFam" id="2.60.40.1700:FF:000001">
    <property type="entry name" value="Protein-arginine deiminase type-2"/>
    <property type="match status" value="1"/>
</dbReference>
<dbReference type="InterPro" id="IPR004303">
    <property type="entry name" value="PAD"/>
</dbReference>
<dbReference type="FunFam" id="3.75.10.10:FF:000003">
    <property type="entry name" value="Protein-arginine deiminase type-2"/>
    <property type="match status" value="1"/>
</dbReference>
<dbReference type="InterPro" id="IPR013733">
    <property type="entry name" value="Prot_Arg_deaminase_cen_dom"/>
</dbReference>
<name>A0A9J7HGQ8_BRAFL</name>
<dbReference type="PANTHER" id="PTHR10837:SF8">
    <property type="entry name" value="PROTEIN-ARGININE DEIMINASE"/>
    <property type="match status" value="1"/>
</dbReference>
<evidence type="ECO:0000256" key="4">
    <source>
        <dbReference type="ARBA" id="ARBA00022490"/>
    </source>
</evidence>
<evidence type="ECO:0000256" key="6">
    <source>
        <dbReference type="ARBA" id="ARBA00022837"/>
    </source>
</evidence>
<feature type="domain" description="Protein-arginine deiminase (PAD) central" evidence="9">
    <location>
        <begin position="156"/>
        <end position="329"/>
    </location>
</feature>
<evidence type="ECO:0000256" key="2">
    <source>
        <dbReference type="ARBA" id="ARBA00008166"/>
    </source>
</evidence>
<dbReference type="GO" id="GO:0004668">
    <property type="term" value="F:protein-arginine deiminase activity"/>
    <property type="evidence" value="ECO:0000318"/>
    <property type="project" value="GO_Central"/>
</dbReference>
<dbReference type="OrthoDB" id="5102063at2759"/>
<keyword evidence="6" id="KW-0106">Calcium</keyword>
<dbReference type="InterPro" id="IPR036556">
    <property type="entry name" value="PAD_central_sf"/>
</dbReference>
<gene>
    <name evidence="11" type="primary">LOC118404223</name>
</gene>
<protein>
    <recommendedName>
        <fullName evidence="3">protein-arginine deiminase</fullName>
        <ecNumber evidence="3">3.5.3.15</ecNumber>
    </recommendedName>
</protein>
<organism evidence="10 11">
    <name type="scientific">Branchiostoma floridae</name>
    <name type="common">Florida lancelet</name>
    <name type="synonym">Amphioxus</name>
    <dbReference type="NCBI Taxonomy" id="7739"/>
    <lineage>
        <taxon>Eukaryota</taxon>
        <taxon>Metazoa</taxon>
        <taxon>Chordata</taxon>
        <taxon>Cephalochordata</taxon>
        <taxon>Leptocardii</taxon>
        <taxon>Amphioxiformes</taxon>
        <taxon>Branchiostomatidae</taxon>
        <taxon>Branchiostoma</taxon>
    </lineage>
</organism>
<dbReference type="SUPFAM" id="SSF110083">
    <property type="entry name" value="Peptidylarginine deiminase Pad4, middle domain"/>
    <property type="match status" value="1"/>
</dbReference>
<reference evidence="11" key="2">
    <citation type="submission" date="2025-08" db="UniProtKB">
        <authorList>
            <consortium name="RefSeq"/>
        </authorList>
    </citation>
    <scope>IDENTIFICATION</scope>
    <source>
        <strain evidence="11">S238N-H82</strain>
        <tissue evidence="11">Testes</tissue>
    </source>
</reference>
<dbReference type="Pfam" id="PF03068">
    <property type="entry name" value="PAD"/>
    <property type="match status" value="1"/>
</dbReference>
<proteinExistence type="inferred from homology"/>
<comment type="subcellular location">
    <subcellularLocation>
        <location evidence="1">Cytoplasm</location>
    </subcellularLocation>
</comment>
<dbReference type="RefSeq" id="XP_035659146.1">
    <property type="nucleotide sequence ID" value="XM_035803253.1"/>
</dbReference>
<evidence type="ECO:0000259" key="8">
    <source>
        <dbReference type="Pfam" id="PF03068"/>
    </source>
</evidence>
<dbReference type="AlphaFoldDB" id="A0A9J7HGQ8"/>
<dbReference type="Gene3D" id="2.60.40.1700">
    <property type="entry name" value="Protein-arginine deiminase, central domain"/>
    <property type="match status" value="1"/>
</dbReference>
<dbReference type="Gene3D" id="2.60.40.1860">
    <property type="entry name" value="Protein-arginine deiminase, N-terminal domain"/>
    <property type="match status" value="1"/>
</dbReference>
<dbReference type="InterPro" id="IPR038685">
    <property type="entry name" value="PAD_N_sf"/>
</dbReference>
<dbReference type="GO" id="GO:0005509">
    <property type="term" value="F:calcium ion binding"/>
    <property type="evidence" value="ECO:0007669"/>
    <property type="project" value="InterPro"/>
</dbReference>
<dbReference type="Proteomes" id="UP000001554">
    <property type="component" value="Chromosome 17"/>
</dbReference>
<dbReference type="Gene3D" id="3.75.10.10">
    <property type="entry name" value="L-arginine/glycine Amidinotransferase, Chain A"/>
    <property type="match status" value="1"/>
</dbReference>
<dbReference type="PANTHER" id="PTHR10837">
    <property type="entry name" value="PEPTIDYLARGININE DEIMINASE"/>
    <property type="match status" value="1"/>
</dbReference>
<dbReference type="GeneID" id="118404223"/>
<dbReference type="GO" id="GO:0005737">
    <property type="term" value="C:cytoplasm"/>
    <property type="evidence" value="ECO:0000318"/>
    <property type="project" value="GO_Central"/>
</dbReference>
<dbReference type="EC" id="3.5.3.15" evidence="3"/>
<dbReference type="SUPFAM" id="SSF55909">
    <property type="entry name" value="Pentein"/>
    <property type="match status" value="1"/>
</dbReference>
<comment type="catalytic activity">
    <reaction evidence="7">
        <text>L-arginyl-[protein] + H2O = L-citrullyl-[protein] + NH4(+)</text>
        <dbReference type="Rhea" id="RHEA:18089"/>
        <dbReference type="Rhea" id="RHEA-COMP:10532"/>
        <dbReference type="Rhea" id="RHEA-COMP:10588"/>
        <dbReference type="ChEBI" id="CHEBI:15377"/>
        <dbReference type="ChEBI" id="CHEBI:28938"/>
        <dbReference type="ChEBI" id="CHEBI:29965"/>
        <dbReference type="ChEBI" id="CHEBI:83397"/>
        <dbReference type="EC" id="3.5.3.15"/>
    </reaction>
</comment>
<evidence type="ECO:0000313" key="11">
    <source>
        <dbReference type="RefSeq" id="XP_035659146.1"/>
    </source>
</evidence>
<reference evidence="10" key="1">
    <citation type="journal article" date="2020" name="Nat. Ecol. Evol.">
        <title>Deeply conserved synteny resolves early events in vertebrate evolution.</title>
        <authorList>
            <person name="Simakov O."/>
            <person name="Marletaz F."/>
            <person name="Yue J.X."/>
            <person name="O'Connell B."/>
            <person name="Jenkins J."/>
            <person name="Brandt A."/>
            <person name="Calef R."/>
            <person name="Tung C.H."/>
            <person name="Huang T.K."/>
            <person name="Schmutz J."/>
            <person name="Satoh N."/>
            <person name="Yu J.K."/>
            <person name="Putnam N.H."/>
            <person name="Green R.E."/>
            <person name="Rokhsar D.S."/>
        </authorList>
    </citation>
    <scope>NUCLEOTIDE SEQUENCE [LARGE SCALE GENOMIC DNA]</scope>
    <source>
        <strain evidence="10">S238N-H82</strain>
    </source>
</reference>
<evidence type="ECO:0000256" key="3">
    <source>
        <dbReference type="ARBA" id="ARBA00012200"/>
    </source>
</evidence>
<feature type="domain" description="Protein-arginine deiminase C-terminal" evidence="8">
    <location>
        <begin position="335"/>
        <end position="717"/>
    </location>
</feature>
<dbReference type="KEGG" id="bfo:118404223"/>
<keyword evidence="4" id="KW-0963">Cytoplasm</keyword>
<evidence type="ECO:0000256" key="5">
    <source>
        <dbReference type="ARBA" id="ARBA00022801"/>
    </source>
</evidence>
<evidence type="ECO:0000256" key="1">
    <source>
        <dbReference type="ARBA" id="ARBA00004496"/>
    </source>
</evidence>
<evidence type="ECO:0000259" key="9">
    <source>
        <dbReference type="Pfam" id="PF08527"/>
    </source>
</evidence>
<keyword evidence="5" id="KW-0378">Hydrolase</keyword>
<dbReference type="Pfam" id="PF08527">
    <property type="entry name" value="PAD_M"/>
    <property type="match status" value="1"/>
</dbReference>
<dbReference type="OMA" id="XRCLDWN"/>
<evidence type="ECO:0000256" key="7">
    <source>
        <dbReference type="ARBA" id="ARBA00048487"/>
    </source>
</evidence>
<keyword evidence="10" id="KW-1185">Reference proteome</keyword>
<sequence>MAGRGFMQWAANCRTVRLDVGLATSEIIVLGQTLCTDLSSFSPTEAEAFYIVVGDSGRELTLDLTKTAPVSLESITPEGTVTFHTVVGHEGDITVSAKNESPEGMGSNGGVTKMVAYISVATPSSKIDDKEVNFLFVDKSGDTIGVATLRMTAFYVSLDVDCDRDGVVEKNNPNKASWKWGPDGHGAILLVNNDCDDYLLEMDPEHKNSKIDGPFDLEDMSRMSVRVRGPDTLPEDCKLRMWVRPDDKERLGIFNLSDIQKLRASGVVLDELGNRHIIGPKAGHLAQISYDLMMAGGTGEGETLFAVEGLKYPDRDFNGTLRIHLSLLKNAAVPVFEDTVMFRLAPWIMTPNTLEPVEAFTCQMKKKENIDFVNDFTKVVEAAGIKLNIVLPYENRGDRWMQDEIELGYSELPGKKPMPVVLDSPRDRGLQKFPKGKLLGPDFGYVTRYDQNEYVNSLDSFGNLEVSPPVKVDGRTYPMGRILLGSAFPTTKYGRRMMRVVRDFLYAQQVQPPVELFSDWLAVGHIDEFMSFVPAAGGKGFRLLLASPAACYNLLRKLKDQGHGDVLCFEGRTRHGESAEKSISDLLDDADLKAESMQCQNDIDWNRDVMKRELGLDEGDIIDLPQLFQLEEGSGAGAYFPDMVNMIVLGKHLGIPKPFGPMIDGECAIETNVRSLLEPLGLTCNFVNDWDSYHLLMGEVHCGSNTRRKPFDFKWWNMSF</sequence>
<accession>A0A9J7HGQ8</accession>